<comment type="caution">
    <text evidence="2">The sequence shown here is derived from an EMBL/GenBank/DDBJ whole genome shotgun (WGS) entry which is preliminary data.</text>
</comment>
<dbReference type="InterPro" id="IPR040361">
    <property type="entry name" value="TPD1"/>
</dbReference>
<reference evidence="2 3" key="1">
    <citation type="submission" date="2020-09" db="EMBL/GenBank/DDBJ databases">
        <title>De no assembly of potato wild relative species, Solanum commersonii.</title>
        <authorList>
            <person name="Cho K."/>
        </authorList>
    </citation>
    <scope>NUCLEOTIDE SEQUENCE [LARGE SCALE GENOMIC DNA]</scope>
    <source>
        <strain evidence="2">LZ3.2</strain>
        <tissue evidence="2">Leaf</tissue>
    </source>
</reference>
<keyword evidence="3" id="KW-1185">Reference proteome</keyword>
<dbReference type="EMBL" id="JACXVP010000011">
    <property type="protein sequence ID" value="KAG5574975.1"/>
    <property type="molecule type" value="Genomic_DNA"/>
</dbReference>
<gene>
    <name evidence="2" type="ORF">H5410_055109</name>
</gene>
<dbReference type="Proteomes" id="UP000824120">
    <property type="component" value="Chromosome 11"/>
</dbReference>
<dbReference type="AlphaFoldDB" id="A0A9J5WI36"/>
<accession>A0A9J5WI36</accession>
<proteinExistence type="predicted"/>
<evidence type="ECO:0000313" key="2">
    <source>
        <dbReference type="EMBL" id="KAG5574975.1"/>
    </source>
</evidence>
<keyword evidence="1" id="KW-0732">Signal</keyword>
<sequence>MQTNHALSRVKESDDIIQEFQDDRKANRVKPLPGLMCTEGSILINQGPAGTLPSGIPLYVVIIQNMCVAKGCGNIHMTCGWFSSARLINPKIFRRLGKNDCLVNDGKPLGPGSSLTFAYANTFPYHIAVKSVTCN</sequence>
<name>A0A9J5WI36_SOLCO</name>
<dbReference type="GO" id="GO:0001709">
    <property type="term" value="P:cell fate determination"/>
    <property type="evidence" value="ECO:0007669"/>
    <property type="project" value="TreeGrafter"/>
</dbReference>
<dbReference type="PANTHER" id="PTHR33184:SF56">
    <property type="match status" value="1"/>
</dbReference>
<dbReference type="Pfam" id="PF24068">
    <property type="entry name" value="TPD1_C"/>
    <property type="match status" value="1"/>
</dbReference>
<evidence type="ECO:0000313" key="3">
    <source>
        <dbReference type="Proteomes" id="UP000824120"/>
    </source>
</evidence>
<dbReference type="PANTHER" id="PTHR33184">
    <property type="entry name" value="PROTEIN TAPETUM DETERMINANT 1-LIKE-RELATED"/>
    <property type="match status" value="1"/>
</dbReference>
<dbReference type="OrthoDB" id="1572689at2759"/>
<evidence type="ECO:0000256" key="1">
    <source>
        <dbReference type="ARBA" id="ARBA00022729"/>
    </source>
</evidence>
<organism evidence="2 3">
    <name type="scientific">Solanum commersonii</name>
    <name type="common">Commerson's wild potato</name>
    <name type="synonym">Commerson's nightshade</name>
    <dbReference type="NCBI Taxonomy" id="4109"/>
    <lineage>
        <taxon>Eukaryota</taxon>
        <taxon>Viridiplantae</taxon>
        <taxon>Streptophyta</taxon>
        <taxon>Embryophyta</taxon>
        <taxon>Tracheophyta</taxon>
        <taxon>Spermatophyta</taxon>
        <taxon>Magnoliopsida</taxon>
        <taxon>eudicotyledons</taxon>
        <taxon>Gunneridae</taxon>
        <taxon>Pentapetalae</taxon>
        <taxon>asterids</taxon>
        <taxon>lamiids</taxon>
        <taxon>Solanales</taxon>
        <taxon>Solanaceae</taxon>
        <taxon>Solanoideae</taxon>
        <taxon>Solaneae</taxon>
        <taxon>Solanum</taxon>
    </lineage>
</organism>
<evidence type="ECO:0008006" key="4">
    <source>
        <dbReference type="Google" id="ProtNLM"/>
    </source>
</evidence>
<protein>
    <recommendedName>
        <fullName evidence="4">TPD1 protein homolog 1-like</fullName>
    </recommendedName>
</protein>